<dbReference type="EMBL" id="JACDQQ010001940">
    <property type="protein sequence ID" value="MBA0087303.1"/>
    <property type="molecule type" value="Genomic_DNA"/>
</dbReference>
<protein>
    <submittedName>
        <fullName evidence="2">Uncharacterized protein</fullName>
    </submittedName>
</protein>
<accession>A0A7V8NTN3</accession>
<reference evidence="2" key="1">
    <citation type="submission" date="2020-06" db="EMBL/GenBank/DDBJ databases">
        <title>Legume-microbial interactions unlock mineral nutrients during tropical forest succession.</title>
        <authorList>
            <person name="Epihov D.Z."/>
        </authorList>
    </citation>
    <scope>NUCLEOTIDE SEQUENCE [LARGE SCALE GENOMIC DNA]</scope>
    <source>
        <strain evidence="2">Pan2503</strain>
    </source>
</reference>
<sequence>MTFRLSSGFVLTTALLSGIASGQQEPAGEGRPITPAGSLVMDSGTHLAAVGAMPMTMLRSPDKLGRGGKGRYLLVANSGYGVQFSQDTNRAQQSIAVIDLNATPEPRVTQNVYFPTPQSANVGLAFAPAASAEGSFAMYVSGGFENKVWIFRFDPKAAAPVQPAAPGPGTKVTAPFFLISNPREVSPKDYNRG</sequence>
<dbReference type="SUPFAM" id="SSF75011">
    <property type="entry name" value="3-carboxy-cis,cis-mucoante lactonizing enzyme"/>
    <property type="match status" value="1"/>
</dbReference>
<feature type="non-terminal residue" evidence="2">
    <location>
        <position position="193"/>
    </location>
</feature>
<keyword evidence="3" id="KW-1185">Reference proteome</keyword>
<feature type="signal peptide" evidence="1">
    <location>
        <begin position="1"/>
        <end position="22"/>
    </location>
</feature>
<dbReference type="Proteomes" id="UP000567293">
    <property type="component" value="Unassembled WGS sequence"/>
</dbReference>
<name>A0A7V8NTN3_9BACT</name>
<gene>
    <name evidence="2" type="ORF">HRJ53_20150</name>
</gene>
<evidence type="ECO:0000313" key="3">
    <source>
        <dbReference type="Proteomes" id="UP000567293"/>
    </source>
</evidence>
<proteinExistence type="predicted"/>
<feature type="chain" id="PRO_5031194257" evidence="1">
    <location>
        <begin position="23"/>
        <end position="193"/>
    </location>
</feature>
<evidence type="ECO:0000256" key="1">
    <source>
        <dbReference type="SAM" id="SignalP"/>
    </source>
</evidence>
<comment type="caution">
    <text evidence="2">The sequence shown here is derived from an EMBL/GenBank/DDBJ whole genome shotgun (WGS) entry which is preliminary data.</text>
</comment>
<organism evidence="2 3">
    <name type="scientific">Candidatus Acidiferrum panamense</name>
    <dbReference type="NCBI Taxonomy" id="2741543"/>
    <lineage>
        <taxon>Bacteria</taxon>
        <taxon>Pseudomonadati</taxon>
        <taxon>Acidobacteriota</taxon>
        <taxon>Terriglobia</taxon>
        <taxon>Candidatus Acidiferrales</taxon>
        <taxon>Candidatus Acidiferrum</taxon>
    </lineage>
</organism>
<keyword evidence="1" id="KW-0732">Signal</keyword>
<evidence type="ECO:0000313" key="2">
    <source>
        <dbReference type="EMBL" id="MBA0087303.1"/>
    </source>
</evidence>
<dbReference type="AlphaFoldDB" id="A0A7V8NTN3"/>